<accession>A0A4Q9LGJ5</accession>
<dbReference type="Proteomes" id="UP000291404">
    <property type="component" value="Unassembled WGS sequence"/>
</dbReference>
<dbReference type="EMBL" id="PITI01000310">
    <property type="protein sequence ID" value="TBU07203.1"/>
    <property type="molecule type" value="Genomic_DNA"/>
</dbReference>
<organism evidence="1 2">
    <name type="scientific">Hamiltosporidium magnivora</name>
    <dbReference type="NCBI Taxonomy" id="148818"/>
    <lineage>
        <taxon>Eukaryota</taxon>
        <taxon>Fungi</taxon>
        <taxon>Fungi incertae sedis</taxon>
        <taxon>Microsporidia</taxon>
        <taxon>Dubosqiidae</taxon>
        <taxon>Hamiltosporidium</taxon>
    </lineage>
</organism>
<gene>
    <name evidence="1" type="ORF">CWI36_0310p0010</name>
</gene>
<proteinExistence type="predicted"/>
<dbReference type="AlphaFoldDB" id="A0A4Q9LGJ5"/>
<evidence type="ECO:0000313" key="2">
    <source>
        <dbReference type="Proteomes" id="UP000291404"/>
    </source>
</evidence>
<protein>
    <submittedName>
        <fullName evidence="1">Uncharacterized protein</fullName>
    </submittedName>
</protein>
<dbReference type="VEuPathDB" id="MicrosporidiaDB:CWI36_0310p0010"/>
<sequence length="53" mass="6503">MHFCSFVKGLAESFDVVHILRYDKHIREFLKYIDHTSVFRLGFYLLFENIRLH</sequence>
<name>A0A4Q9LGJ5_9MICR</name>
<evidence type="ECO:0000313" key="1">
    <source>
        <dbReference type="EMBL" id="TBU07203.1"/>
    </source>
</evidence>
<keyword evidence="2" id="KW-1185">Reference proteome</keyword>
<reference evidence="1 2" key="1">
    <citation type="submission" date="2017-12" db="EMBL/GenBank/DDBJ databases">
        <authorList>
            <person name="Pombert J.-F."/>
            <person name="Haag K.L."/>
            <person name="Ebert D."/>
        </authorList>
    </citation>
    <scope>NUCLEOTIDE SEQUENCE [LARGE SCALE GENOMIC DNA]</scope>
    <source>
        <strain evidence="1">BE-OM-2</strain>
    </source>
</reference>
<comment type="caution">
    <text evidence="1">The sequence shown here is derived from an EMBL/GenBank/DDBJ whole genome shotgun (WGS) entry which is preliminary data.</text>
</comment>